<dbReference type="InterPro" id="IPR029063">
    <property type="entry name" value="SAM-dependent_MTases_sf"/>
</dbReference>
<evidence type="ECO:0000259" key="4">
    <source>
        <dbReference type="Pfam" id="PF08241"/>
    </source>
</evidence>
<dbReference type="PANTHER" id="PTHR43464:SF19">
    <property type="entry name" value="UBIQUINONE BIOSYNTHESIS O-METHYLTRANSFERASE, MITOCHONDRIAL"/>
    <property type="match status" value="1"/>
</dbReference>
<dbReference type="GO" id="GO:0032259">
    <property type="term" value="P:methylation"/>
    <property type="evidence" value="ECO:0007669"/>
    <property type="project" value="UniProtKB-KW"/>
</dbReference>
<accession>A0ABY5S2C9</accession>
<keyword evidence="6" id="KW-1185">Reference proteome</keyword>
<protein>
    <submittedName>
        <fullName evidence="5">Methyltransferase domain-containing protein</fullName>
    </submittedName>
</protein>
<dbReference type="Proteomes" id="UP001057877">
    <property type="component" value="Chromosome"/>
</dbReference>
<gene>
    <name evidence="5" type="ORF">L1F29_21535</name>
</gene>
<dbReference type="SUPFAM" id="SSF53335">
    <property type="entry name" value="S-adenosyl-L-methionine-dependent methyltransferases"/>
    <property type="match status" value="1"/>
</dbReference>
<dbReference type="InterPro" id="IPR013216">
    <property type="entry name" value="Methyltransf_11"/>
</dbReference>
<dbReference type="PANTHER" id="PTHR43464">
    <property type="entry name" value="METHYLTRANSFERASE"/>
    <property type="match status" value="1"/>
</dbReference>
<reference evidence="5" key="1">
    <citation type="submission" date="2022-01" db="EMBL/GenBank/DDBJ databases">
        <title>Paenibacillus spongiae sp. nov., isolated from marine sponge.</title>
        <authorList>
            <person name="Li Z."/>
            <person name="Zhang M."/>
        </authorList>
    </citation>
    <scope>NUCLEOTIDE SEQUENCE</scope>
    <source>
        <strain evidence="5">PHS-Z3</strain>
    </source>
</reference>
<keyword evidence="1 5" id="KW-0489">Methyltransferase</keyword>
<dbReference type="CDD" id="cd02440">
    <property type="entry name" value="AdoMet_MTases"/>
    <property type="match status" value="1"/>
</dbReference>
<dbReference type="Pfam" id="PF08241">
    <property type="entry name" value="Methyltransf_11"/>
    <property type="match status" value="1"/>
</dbReference>
<proteinExistence type="predicted"/>
<feature type="domain" description="Methyltransferase type 11" evidence="4">
    <location>
        <begin position="54"/>
        <end position="150"/>
    </location>
</feature>
<dbReference type="EMBL" id="CP091430">
    <property type="protein sequence ID" value="UVI28026.1"/>
    <property type="molecule type" value="Genomic_DNA"/>
</dbReference>
<evidence type="ECO:0000256" key="3">
    <source>
        <dbReference type="ARBA" id="ARBA00022691"/>
    </source>
</evidence>
<evidence type="ECO:0000256" key="1">
    <source>
        <dbReference type="ARBA" id="ARBA00022603"/>
    </source>
</evidence>
<dbReference type="RefSeq" id="WP_258384114.1">
    <property type="nucleotide sequence ID" value="NZ_CP091430.1"/>
</dbReference>
<organism evidence="5 6">
    <name type="scientific">Paenibacillus spongiae</name>
    <dbReference type="NCBI Taxonomy" id="2909671"/>
    <lineage>
        <taxon>Bacteria</taxon>
        <taxon>Bacillati</taxon>
        <taxon>Bacillota</taxon>
        <taxon>Bacilli</taxon>
        <taxon>Bacillales</taxon>
        <taxon>Paenibacillaceae</taxon>
        <taxon>Paenibacillus</taxon>
    </lineage>
</organism>
<keyword evidence="3" id="KW-0949">S-adenosyl-L-methionine</keyword>
<sequence>MNMISREQHYLLDSVVKWFNKPDQVDHYVDEIPQGPTPAEKALLEQLPPPCSVLDAGCGAGRISVWLAQQGYKVTGVDVSLALIEQARLALPDRVQVDYRHLSTFHYPFPDNSFDAIICFKVLCYIPTKELRNQYLDHLYRMLNPGGTCLLTQYIVPEDCIGDAVDEDYMNSPASKFQIIERGDCFPLSEGYVRWFTESDLEEELRDSPFRIAFNLSDEHHGGSGFMRLIILEKQV</sequence>
<name>A0ABY5S2C9_9BACL</name>
<dbReference type="GO" id="GO:0008168">
    <property type="term" value="F:methyltransferase activity"/>
    <property type="evidence" value="ECO:0007669"/>
    <property type="project" value="UniProtKB-KW"/>
</dbReference>
<dbReference type="Gene3D" id="3.40.50.150">
    <property type="entry name" value="Vaccinia Virus protein VP39"/>
    <property type="match status" value="1"/>
</dbReference>
<evidence type="ECO:0000313" key="5">
    <source>
        <dbReference type="EMBL" id="UVI28026.1"/>
    </source>
</evidence>
<evidence type="ECO:0000256" key="2">
    <source>
        <dbReference type="ARBA" id="ARBA00022679"/>
    </source>
</evidence>
<evidence type="ECO:0000313" key="6">
    <source>
        <dbReference type="Proteomes" id="UP001057877"/>
    </source>
</evidence>
<keyword evidence="2" id="KW-0808">Transferase</keyword>